<keyword evidence="8" id="KW-0133">Cell shape</keyword>
<evidence type="ECO:0000313" key="16">
    <source>
        <dbReference type="EnsemblPlants" id="Kaladp0053s0264.1.v1.1"/>
    </source>
</evidence>
<keyword evidence="4" id="KW-1003">Cell membrane</keyword>
<dbReference type="PANTHER" id="PTHR12741">
    <property type="entry name" value="LYST-INTERACTING PROTEIN LIP5 DOPAMINE RESPONSIVE PROTEIN DRG-1"/>
    <property type="match status" value="1"/>
</dbReference>
<feature type="domain" description="1,3-beta-glucan synthase component FKS1-like" evidence="15">
    <location>
        <begin position="345"/>
        <end position="457"/>
    </location>
</feature>
<keyword evidence="10 14" id="KW-0472">Membrane</keyword>
<dbReference type="InterPro" id="IPR003440">
    <property type="entry name" value="Glyco_trans_48_dom"/>
</dbReference>
<dbReference type="InterPro" id="IPR058851">
    <property type="entry name" value="CALS1_helical"/>
</dbReference>
<name>A0A7N0U4C9_KALFE</name>
<feature type="transmembrane region" description="Helical" evidence="14">
    <location>
        <begin position="602"/>
        <end position="625"/>
    </location>
</feature>
<evidence type="ECO:0000256" key="10">
    <source>
        <dbReference type="ARBA" id="ARBA00023136"/>
    </source>
</evidence>
<evidence type="ECO:0000256" key="1">
    <source>
        <dbReference type="ARBA" id="ARBA00004651"/>
    </source>
</evidence>
<dbReference type="SMART" id="SM01205">
    <property type="entry name" value="FKS1_dom1"/>
    <property type="match status" value="1"/>
</dbReference>
<proteinExistence type="inferred from homology"/>
<feature type="transmembrane region" description="Helical" evidence="14">
    <location>
        <begin position="569"/>
        <end position="590"/>
    </location>
</feature>
<dbReference type="GO" id="GO:0008360">
    <property type="term" value="P:regulation of cell shape"/>
    <property type="evidence" value="ECO:0007669"/>
    <property type="project" value="UniProtKB-KW"/>
</dbReference>
<feature type="transmembrane region" description="Helical" evidence="14">
    <location>
        <begin position="1649"/>
        <end position="1672"/>
    </location>
</feature>
<organism evidence="16 17">
    <name type="scientific">Kalanchoe fedtschenkoi</name>
    <name type="common">Lavender scallops</name>
    <name type="synonym">South American air plant</name>
    <dbReference type="NCBI Taxonomy" id="63787"/>
    <lineage>
        <taxon>Eukaryota</taxon>
        <taxon>Viridiplantae</taxon>
        <taxon>Streptophyta</taxon>
        <taxon>Embryophyta</taxon>
        <taxon>Tracheophyta</taxon>
        <taxon>Spermatophyta</taxon>
        <taxon>Magnoliopsida</taxon>
        <taxon>eudicotyledons</taxon>
        <taxon>Gunneridae</taxon>
        <taxon>Pentapetalae</taxon>
        <taxon>Saxifragales</taxon>
        <taxon>Crassulaceae</taxon>
        <taxon>Kalanchoe</taxon>
    </lineage>
</organism>
<keyword evidence="6" id="KW-0808">Transferase</keyword>
<feature type="transmembrane region" description="Helical" evidence="14">
    <location>
        <begin position="535"/>
        <end position="557"/>
    </location>
</feature>
<evidence type="ECO:0000256" key="3">
    <source>
        <dbReference type="ARBA" id="ARBA00012589"/>
    </source>
</evidence>
<feature type="transmembrane region" description="Helical" evidence="14">
    <location>
        <begin position="670"/>
        <end position="688"/>
    </location>
</feature>
<feature type="transmembrane region" description="Helical" evidence="14">
    <location>
        <begin position="1479"/>
        <end position="1501"/>
    </location>
</feature>
<dbReference type="Pfam" id="PF02364">
    <property type="entry name" value="Glucan_synthase"/>
    <property type="match status" value="1"/>
</dbReference>
<feature type="transmembrane region" description="Helical" evidence="14">
    <location>
        <begin position="1625"/>
        <end position="1643"/>
    </location>
</feature>
<comment type="catalytic activity">
    <reaction evidence="13">
        <text>[(1-&gt;3)-beta-D-glucosyl](n) + UDP-alpha-D-glucose = [(1-&gt;3)-beta-D-glucosyl](n+1) + UDP + H(+)</text>
        <dbReference type="Rhea" id="RHEA:21476"/>
        <dbReference type="Rhea" id="RHEA-COMP:11146"/>
        <dbReference type="Rhea" id="RHEA-COMP:14303"/>
        <dbReference type="ChEBI" id="CHEBI:15378"/>
        <dbReference type="ChEBI" id="CHEBI:37671"/>
        <dbReference type="ChEBI" id="CHEBI:58223"/>
        <dbReference type="ChEBI" id="CHEBI:58885"/>
        <dbReference type="EC" id="2.4.1.34"/>
    </reaction>
</comment>
<evidence type="ECO:0000256" key="9">
    <source>
        <dbReference type="ARBA" id="ARBA00022989"/>
    </source>
</evidence>
<feature type="transmembrane region" description="Helical" evidence="14">
    <location>
        <begin position="727"/>
        <end position="753"/>
    </location>
</feature>
<keyword evidence="9 14" id="KW-1133">Transmembrane helix</keyword>
<evidence type="ECO:0000256" key="8">
    <source>
        <dbReference type="ARBA" id="ARBA00022960"/>
    </source>
</evidence>
<feature type="transmembrane region" description="Helical" evidence="14">
    <location>
        <begin position="1815"/>
        <end position="1836"/>
    </location>
</feature>
<evidence type="ECO:0000256" key="14">
    <source>
        <dbReference type="SAM" id="Phobius"/>
    </source>
</evidence>
<feature type="transmembrane region" description="Helical" evidence="14">
    <location>
        <begin position="1755"/>
        <end position="1774"/>
    </location>
</feature>
<dbReference type="InterPro" id="IPR026899">
    <property type="entry name" value="FKS1-like_dom1"/>
</dbReference>
<dbReference type="GO" id="GO:0000148">
    <property type="term" value="C:1,3-beta-D-glucan synthase complex"/>
    <property type="evidence" value="ECO:0007669"/>
    <property type="project" value="InterPro"/>
</dbReference>
<evidence type="ECO:0000256" key="6">
    <source>
        <dbReference type="ARBA" id="ARBA00022679"/>
    </source>
</evidence>
<evidence type="ECO:0000256" key="7">
    <source>
        <dbReference type="ARBA" id="ARBA00022692"/>
    </source>
</evidence>
<accession>A0A7N0U4C9</accession>
<evidence type="ECO:0000256" key="5">
    <source>
        <dbReference type="ARBA" id="ARBA00022676"/>
    </source>
</evidence>
<evidence type="ECO:0000313" key="17">
    <source>
        <dbReference type="Proteomes" id="UP000594263"/>
    </source>
</evidence>
<keyword evidence="5" id="KW-0328">Glycosyltransferase</keyword>
<dbReference type="Gene3D" id="1.25.40.270">
    <property type="entry name" value="Vacuolar protein sorting-associated protein vta1"/>
    <property type="match status" value="1"/>
</dbReference>
<keyword evidence="17" id="KW-1185">Reference proteome</keyword>
<protein>
    <recommendedName>
        <fullName evidence="12">1,3-beta-glucan synthase</fullName>
        <ecNumber evidence="3">2.4.1.34</ecNumber>
    </recommendedName>
    <alternativeName>
        <fullName evidence="12">1,3-beta-glucan synthase</fullName>
    </alternativeName>
</protein>
<keyword evidence="7 14" id="KW-0812">Transmembrane</keyword>
<evidence type="ECO:0000259" key="15">
    <source>
        <dbReference type="SMART" id="SM01205"/>
    </source>
</evidence>
<reference evidence="16" key="1">
    <citation type="submission" date="2021-01" db="UniProtKB">
        <authorList>
            <consortium name="EnsemblPlants"/>
        </authorList>
    </citation>
    <scope>IDENTIFICATION</scope>
</reference>
<dbReference type="Pfam" id="PF25968">
    <property type="entry name" value="CALS1"/>
    <property type="match status" value="1"/>
</dbReference>
<feature type="transmembrane region" description="Helical" evidence="14">
    <location>
        <begin position="503"/>
        <end position="523"/>
    </location>
</feature>
<dbReference type="GO" id="GO:0005886">
    <property type="term" value="C:plasma membrane"/>
    <property type="evidence" value="ECO:0007669"/>
    <property type="project" value="UniProtKB-SubCell"/>
</dbReference>
<feature type="transmembrane region" description="Helical" evidence="14">
    <location>
        <begin position="1857"/>
        <end position="1878"/>
    </location>
</feature>
<dbReference type="OMA" id="LAKFKTW"/>
<dbReference type="GO" id="GO:0006075">
    <property type="term" value="P:(1-&gt;3)-beta-D-glucan biosynthetic process"/>
    <property type="evidence" value="ECO:0007669"/>
    <property type="project" value="InterPro"/>
</dbReference>
<evidence type="ECO:0000256" key="2">
    <source>
        <dbReference type="ARBA" id="ARBA00009040"/>
    </source>
</evidence>
<dbReference type="Proteomes" id="UP000594263">
    <property type="component" value="Unplaced"/>
</dbReference>
<evidence type="ECO:0000256" key="11">
    <source>
        <dbReference type="ARBA" id="ARBA00023316"/>
    </source>
</evidence>
<feature type="transmembrane region" description="Helical" evidence="14">
    <location>
        <begin position="1536"/>
        <end position="1554"/>
    </location>
</feature>
<dbReference type="Pfam" id="PF14288">
    <property type="entry name" value="FKS1_dom1"/>
    <property type="match status" value="1"/>
</dbReference>
<evidence type="ECO:0000256" key="12">
    <source>
        <dbReference type="ARBA" id="ARBA00032165"/>
    </source>
</evidence>
<dbReference type="PANTHER" id="PTHR12741:SF47">
    <property type="entry name" value="CALLOSE SYNTHASE 9"/>
    <property type="match status" value="1"/>
</dbReference>
<dbReference type="EnsemblPlants" id="Kaladp0053s0264.1.v1.1">
    <property type="protein sequence ID" value="Kaladp0053s0264.1.v1.1"/>
    <property type="gene ID" value="Kaladp0053s0264.v1.1"/>
</dbReference>
<dbReference type="EC" id="2.4.1.34" evidence="3"/>
<keyword evidence="11" id="KW-0961">Cell wall biogenesis/degradation</keyword>
<feature type="transmembrane region" description="Helical" evidence="14">
    <location>
        <begin position="1786"/>
        <end position="1809"/>
    </location>
</feature>
<evidence type="ECO:0000256" key="4">
    <source>
        <dbReference type="ARBA" id="ARBA00022475"/>
    </source>
</evidence>
<dbReference type="InterPro" id="IPR023175">
    <property type="entry name" value="Vta1/CALS_N_sf"/>
</dbReference>
<dbReference type="GO" id="GO:0071555">
    <property type="term" value="P:cell wall organization"/>
    <property type="evidence" value="ECO:0007669"/>
    <property type="project" value="UniProtKB-KW"/>
</dbReference>
<comment type="similarity">
    <text evidence="2">Belongs to the glycosyltransferase 48 family.</text>
</comment>
<sequence length="1910" mass="219568">MSRPEELWERLVRAALRRERTGIDAFGPHTSGIAGNVPSSLSNNRDIDEILRVADEIQDEDPNVSRILCEHAYSLAQNLDPNSEGRGVLQFKTGLMSVIKQKLAKREGGGIDRSQDISRLREFYKLYREKNNVDKLREEEIQLRESGLFSGNLGELERKRVRRKRVFAVLKVLGSVLEQLSKDISPEEADQLIPEELKRVMDSDAAMTEDLIAYNIIPLDAPITTNVIGSFPEVQAAASSLKYFRGLPKLPDDFPIPSTRNADMLDFLHYVFGFQKDNVANQREHVVHLLANEQSRLSVLEAVEPKIDEAAVQKVFSKSLDNYIKWCDYLCIQPVWSNLEAVSKEKKLLFVSLYFLMWGEAANVRYLPECLCYIFHHMVREMEEILRQQIASPANSCKSGDNVSFLDQVILPLYEVIAAEAANNDNGRAPHSAWRNYDDFNECFWSLQCFKLSWPLRKSSSFFLKPKPKSKMLLKSGGSQRRGKTSFVEHRTFLHLYHSFHRLWMFLVMMFQGLTIIAFNGGALNGKTGRELLSLGPTFVVMKLFESVLDILLMHGAYTTSRRFAVSRIFLRFLWFSMVSAVITLLYVRVLQEQNQARSNDVLLRLYVIVIAVYASIQIFISFLMRIPACHRLTNHFDNWRLMRFVKWMHQERHYVGRGMYERTSDYCKYVLFWLVVLGGKFSFAYFLQIKPLVSPTKKIVNITDLRYSWHDFVSRNNHNALTIASLWAPVVFIYLLDIHVFYTIFSAVWGFLLGARDRLGEINTLDDVQRFFEMFPEAFMGKLHVRVSDRNPEQSPVQAVATKKVDAAQFSPYWNEFVKTLREEDYITNLEVELLHMPKNSGDLPLVQWPLFLLASKVFMAKDIASESKDSQYDMWEKICRDDYMRYAVEECYYLIRVILTSILDAEGRMWVERIYEDIQGSLSRRTIHDDLQLNKLSLVITRVTALMGILKEAETPELEKGAVKAIRDLYDVMRYDIMSINMRENYETWNLLSKARNEGRLFSTLKWPKDTELRSQVRRLYSLLTIKDSAANVPRNLEARRRLQFFTNSLFMDMPLARPVREMLSFSVFTPYYSETVLYTMPELLKKNEDGISILFYLQKIYPDEWKNFLSRIGRDENAPDTELSDNPSDILELRFWASYRGQTLARTVRGMMYYRRALMLQTYLERTSSGDVEAAVPANDTDTQGFEFSPEARAQADLKFTYVVTCQIYGKQKEEHKPEASDIALLMQRNEALRIAFIDVVETLKDGKVHMDYYSKLVKADISGNDKEIYSIKLPGNPKLGEGKPENQNHAIVFTRGNAVQTIDMNQDNYFEEALKMRNLLEEFHRDHGIRPPTILGVREHVFTGSVSSLASFMSNQETSFVTLGQRVLATPLKVRMHYGHPDVFDRVFHITRGGISKASRVINISEDIFAGFNSTLRQGNITHHEYIQVGKGRDVGLNQIALFEGKVAGGNGEQVLSRDIYRLGQLFDFFRMMSFYFTTVGFYFCTMLTVLTVYAFLYGKLYLALSGIGEQLSVRARITDNTALSAALNTQFLLQIGIFTAVPMVLGFILEQGFLRAVVSFVTMQLQLCSVFFTFSLGTRTHYFGRTILHGGARYQATGRGFVVRHIKFTENYRLYSRSHFVKGLEVAILLIVYLAYGYNEGGALSYILLTISSWFMALSWLYAPYLFNPAGFEWQKTVEDFRDWTNWLLYRGGIGVKGEESWEAWWEEELAHLRTFSGRVMETILSLRFFVFQFGIVYKLDVQEDNTSLSVYGLSWAVLAGLIVLFKVFTVGQKFTVNFQLAMRFVQGIFFMAAVAGLVLAIVFTKLSTTDVFACILAFIPTGWGILSIAVAWKPVVKKLGLWKSVRSMACLYDAGMGMIIFIPIALFSWFPFVSTFQTRLMFNQAFSRGLEISLILAGNNNPNA</sequence>
<dbReference type="GO" id="GO:0003843">
    <property type="term" value="F:1,3-beta-D-glucan synthase activity"/>
    <property type="evidence" value="ECO:0007669"/>
    <property type="project" value="UniProtKB-EC"/>
</dbReference>
<evidence type="ECO:0000256" key="13">
    <source>
        <dbReference type="ARBA" id="ARBA00047777"/>
    </source>
</evidence>
<comment type="subcellular location">
    <subcellularLocation>
        <location evidence="1">Cell membrane</location>
        <topology evidence="1">Multi-pass membrane protein</topology>
    </subcellularLocation>
</comment>
<dbReference type="Gramene" id="Kaladp0053s0264.1.v1.1">
    <property type="protein sequence ID" value="Kaladp0053s0264.1.v1.1"/>
    <property type="gene ID" value="Kaladp0053s0264.v1.1"/>
</dbReference>